<dbReference type="InterPro" id="IPR027417">
    <property type="entry name" value="P-loop_NTPase"/>
</dbReference>
<dbReference type="InterPro" id="IPR001752">
    <property type="entry name" value="Kinesin_motor_dom"/>
</dbReference>
<proteinExistence type="inferred from homology"/>
<gene>
    <name evidence="3" type="ORF">FOZ63_014074</name>
</gene>
<evidence type="ECO:0000313" key="3">
    <source>
        <dbReference type="EMBL" id="KAF4751663.1"/>
    </source>
</evidence>
<evidence type="ECO:0000256" key="1">
    <source>
        <dbReference type="PROSITE-ProRule" id="PRU00283"/>
    </source>
</evidence>
<dbReference type="PROSITE" id="PS50067">
    <property type="entry name" value="KINESIN_MOTOR_2"/>
    <property type="match status" value="1"/>
</dbReference>
<dbReference type="GO" id="GO:0003777">
    <property type="term" value="F:microtubule motor activity"/>
    <property type="evidence" value="ECO:0007669"/>
    <property type="project" value="InterPro"/>
</dbReference>
<keyword evidence="1" id="KW-0505">Motor protein</keyword>
<feature type="domain" description="Kinesin motor" evidence="2">
    <location>
        <begin position="13"/>
        <end position="130"/>
    </location>
</feature>
<dbReference type="EMBL" id="JABANO010006522">
    <property type="protein sequence ID" value="KAF4751663.1"/>
    <property type="molecule type" value="Genomic_DNA"/>
</dbReference>
<sequence length="130" mass="13844">YLRDMGGAKKDDNIRVAIRMRPFNDREKALGAKQSIVVQGNACQVIGDVPKENNKATGRAPAAGKTFFYDYAYDSTDSTAHPVSNSTLYDDIGKAILDNAMDGYNGCLFAYGQTGSGKSYSMLGGSGDPG</sequence>
<evidence type="ECO:0000313" key="4">
    <source>
        <dbReference type="Proteomes" id="UP000553632"/>
    </source>
</evidence>
<dbReference type="Proteomes" id="UP000553632">
    <property type="component" value="Unassembled WGS sequence"/>
</dbReference>
<dbReference type="Gene3D" id="3.40.850.10">
    <property type="entry name" value="Kinesin motor domain"/>
    <property type="match status" value="1"/>
</dbReference>
<feature type="non-terminal residue" evidence="3">
    <location>
        <position position="1"/>
    </location>
</feature>
<keyword evidence="4" id="KW-1185">Reference proteome</keyword>
<protein>
    <recommendedName>
        <fullName evidence="2">Kinesin motor domain-containing protein</fullName>
    </recommendedName>
</protein>
<keyword evidence="1" id="KW-0547">Nucleotide-binding</keyword>
<dbReference type="GO" id="GO:0007018">
    <property type="term" value="P:microtubule-based movement"/>
    <property type="evidence" value="ECO:0007669"/>
    <property type="project" value="InterPro"/>
</dbReference>
<keyword evidence="1" id="KW-0067">ATP-binding</keyword>
<comment type="caution">
    <text evidence="3">The sequence shown here is derived from an EMBL/GenBank/DDBJ whole genome shotgun (WGS) entry which is preliminary data.</text>
</comment>
<organism evidence="3 4">
    <name type="scientific">Perkinsus olseni</name>
    <name type="common">Perkinsus atlanticus</name>
    <dbReference type="NCBI Taxonomy" id="32597"/>
    <lineage>
        <taxon>Eukaryota</taxon>
        <taxon>Sar</taxon>
        <taxon>Alveolata</taxon>
        <taxon>Perkinsozoa</taxon>
        <taxon>Perkinsea</taxon>
        <taxon>Perkinsida</taxon>
        <taxon>Perkinsidae</taxon>
        <taxon>Perkinsus</taxon>
    </lineage>
</organism>
<dbReference type="SMART" id="SM00129">
    <property type="entry name" value="KISc"/>
    <property type="match status" value="1"/>
</dbReference>
<reference evidence="3 4" key="1">
    <citation type="submission" date="2020-04" db="EMBL/GenBank/DDBJ databases">
        <title>Perkinsus olseni comparative genomics.</title>
        <authorList>
            <person name="Bogema D.R."/>
        </authorList>
    </citation>
    <scope>NUCLEOTIDE SEQUENCE [LARGE SCALE GENOMIC DNA]</scope>
    <source>
        <strain evidence="3 4">ATCC PRA-207</strain>
    </source>
</reference>
<dbReference type="PANTHER" id="PTHR47117">
    <property type="entry name" value="STAR-RELATED LIPID TRANSFER PROTEIN 9"/>
    <property type="match status" value="1"/>
</dbReference>
<feature type="non-terminal residue" evidence="3">
    <location>
        <position position="130"/>
    </location>
</feature>
<dbReference type="InterPro" id="IPR036961">
    <property type="entry name" value="Kinesin_motor_dom_sf"/>
</dbReference>
<dbReference type="SUPFAM" id="SSF52540">
    <property type="entry name" value="P-loop containing nucleoside triphosphate hydrolases"/>
    <property type="match status" value="1"/>
</dbReference>
<dbReference type="OMA" id="CIETTEL"/>
<feature type="binding site" evidence="1">
    <location>
        <begin position="112"/>
        <end position="119"/>
    </location>
    <ligand>
        <name>ATP</name>
        <dbReference type="ChEBI" id="CHEBI:30616"/>
    </ligand>
</feature>
<dbReference type="AlphaFoldDB" id="A0A7J6U2D7"/>
<dbReference type="Pfam" id="PF00225">
    <property type="entry name" value="Kinesin"/>
    <property type="match status" value="1"/>
</dbReference>
<dbReference type="GO" id="GO:0005524">
    <property type="term" value="F:ATP binding"/>
    <property type="evidence" value="ECO:0007669"/>
    <property type="project" value="UniProtKB-UniRule"/>
</dbReference>
<dbReference type="GO" id="GO:0008017">
    <property type="term" value="F:microtubule binding"/>
    <property type="evidence" value="ECO:0007669"/>
    <property type="project" value="InterPro"/>
</dbReference>
<evidence type="ECO:0000259" key="2">
    <source>
        <dbReference type="PROSITE" id="PS50067"/>
    </source>
</evidence>
<accession>A0A7J6U2D7</accession>
<name>A0A7J6U2D7_PEROL</name>
<comment type="similarity">
    <text evidence="1">Belongs to the TRAFAC class myosin-kinesin ATPase superfamily. Kinesin family.</text>
</comment>